<dbReference type="EMBL" id="JBHSWX010000012">
    <property type="protein sequence ID" value="MFC6785952.1"/>
    <property type="molecule type" value="Genomic_DNA"/>
</dbReference>
<dbReference type="GeneID" id="81209014"/>
<evidence type="ECO:0000256" key="1">
    <source>
        <dbReference type="SAM" id="MobiDB-lite"/>
    </source>
</evidence>
<name>A0ABD5TFJ6_9EURY</name>
<dbReference type="RefSeq" id="WP_284062769.1">
    <property type="nucleotide sequence ID" value="NZ_CP126158.1"/>
</dbReference>
<protein>
    <submittedName>
        <fullName evidence="2">Uncharacterized protein</fullName>
    </submittedName>
</protein>
<comment type="caution">
    <text evidence="2">The sequence shown here is derived from an EMBL/GenBank/DDBJ whole genome shotgun (WGS) entry which is preliminary data.</text>
</comment>
<feature type="region of interest" description="Disordered" evidence="1">
    <location>
        <begin position="32"/>
        <end position="59"/>
    </location>
</feature>
<dbReference type="Proteomes" id="UP001596443">
    <property type="component" value="Unassembled WGS sequence"/>
</dbReference>
<dbReference type="Pfam" id="PF24001">
    <property type="entry name" value="DUF7317"/>
    <property type="match status" value="1"/>
</dbReference>
<feature type="compositionally biased region" description="Basic and acidic residues" evidence="1">
    <location>
        <begin position="47"/>
        <end position="59"/>
    </location>
</feature>
<accession>A0ABD5TFJ6</accession>
<organism evidence="2 3">
    <name type="scientific">Halobaculum halobium</name>
    <dbReference type="NCBI Taxonomy" id="3032281"/>
    <lineage>
        <taxon>Archaea</taxon>
        <taxon>Methanobacteriati</taxon>
        <taxon>Methanobacteriota</taxon>
        <taxon>Stenosarchaea group</taxon>
        <taxon>Halobacteria</taxon>
        <taxon>Halobacteriales</taxon>
        <taxon>Haloferacaceae</taxon>
        <taxon>Halobaculum</taxon>
    </lineage>
</organism>
<reference evidence="2 3" key="1">
    <citation type="journal article" date="2019" name="Int. J. Syst. Evol. Microbiol.">
        <title>The Global Catalogue of Microorganisms (GCM) 10K type strain sequencing project: providing services to taxonomists for standard genome sequencing and annotation.</title>
        <authorList>
            <consortium name="The Broad Institute Genomics Platform"/>
            <consortium name="The Broad Institute Genome Sequencing Center for Infectious Disease"/>
            <person name="Wu L."/>
            <person name="Ma J."/>
        </authorList>
    </citation>
    <scope>NUCLEOTIDE SEQUENCE [LARGE SCALE GENOMIC DNA]</scope>
    <source>
        <strain evidence="2 3">SYNS20</strain>
    </source>
</reference>
<evidence type="ECO:0000313" key="3">
    <source>
        <dbReference type="Proteomes" id="UP001596443"/>
    </source>
</evidence>
<proteinExistence type="predicted"/>
<keyword evidence="3" id="KW-1185">Reference proteome</keyword>
<sequence length="59" mass="6302">MSLRSLTTALTLYRGTSLTLERAATHGGISPAELESGLRSQGVPVPECERASTTERARD</sequence>
<dbReference type="AlphaFoldDB" id="A0ABD5TFJ6"/>
<gene>
    <name evidence="2" type="ORF">ACFQFD_08165</name>
</gene>
<dbReference type="InterPro" id="IPR055741">
    <property type="entry name" value="DUF7317"/>
</dbReference>
<evidence type="ECO:0000313" key="2">
    <source>
        <dbReference type="EMBL" id="MFC6785952.1"/>
    </source>
</evidence>